<dbReference type="InterPro" id="IPR036553">
    <property type="entry name" value="RPTC_insert"/>
</dbReference>
<dbReference type="InterPro" id="IPR013792">
    <property type="entry name" value="RNA3'P_cycl/enolpyr_Trfase_a/b"/>
</dbReference>
<proteinExistence type="predicted"/>
<reference evidence="3" key="2">
    <citation type="submission" date="2021-01" db="EMBL/GenBank/DDBJ databases">
        <authorList>
            <person name="Corre E."/>
            <person name="Pelletier E."/>
            <person name="Niang G."/>
            <person name="Scheremetjew M."/>
            <person name="Finn R."/>
            <person name="Kale V."/>
            <person name="Holt S."/>
            <person name="Cochrane G."/>
            <person name="Meng A."/>
            <person name="Brown T."/>
            <person name="Cohen L."/>
        </authorList>
    </citation>
    <scope>NUCLEOTIDE SEQUENCE</scope>
    <source>
        <strain evidence="3">CCMP644</strain>
    </source>
</reference>
<name>A9BKW7_HEMAN</name>
<keyword evidence="2" id="KW-0542">Nucleomorph</keyword>
<dbReference type="Gene3D" id="3.30.360.20">
    <property type="entry name" value="RNA 3'-terminal phosphate cyclase, insert domain"/>
    <property type="match status" value="1"/>
</dbReference>
<geneLocation type="nucleomorph" evidence="2"/>
<dbReference type="AlphaFoldDB" id="A9BKW7"/>
<protein>
    <submittedName>
        <fullName evidence="2">Rcl1</fullName>
    </submittedName>
</protein>
<evidence type="ECO:0000313" key="2">
    <source>
        <dbReference type="EMBL" id="ABW98122.1"/>
    </source>
</evidence>
<feature type="domain" description="RNA 3'-terminal phosphate cyclase" evidence="1">
    <location>
        <begin position="10"/>
        <end position="148"/>
    </location>
</feature>
<dbReference type="RefSeq" id="XP_001712447.1">
    <property type="nucleotide sequence ID" value="XM_001712395.1"/>
</dbReference>
<evidence type="ECO:0000313" key="4">
    <source>
        <dbReference type="EMBL" id="CAD8957785.1"/>
    </source>
</evidence>
<gene>
    <name evidence="2" type="ORF">HAN_2g302</name>
    <name evidence="3" type="ORF">HAND00432_LOCUS12323</name>
    <name evidence="4" type="ORF">HAND00432_LOCUS12324</name>
</gene>
<dbReference type="EMBL" id="CP000882">
    <property type="protein sequence ID" value="ABW98122.1"/>
    <property type="molecule type" value="Genomic_DNA"/>
</dbReference>
<organism evidence="2 5">
    <name type="scientific">Hemiselmis andersenii</name>
    <name type="common">Cryptophyte alga</name>
    <dbReference type="NCBI Taxonomy" id="464988"/>
    <lineage>
        <taxon>Eukaryota</taxon>
        <taxon>Cryptophyceae</taxon>
        <taxon>Cryptomonadales</taxon>
        <taxon>Hemiselmidaceae</taxon>
        <taxon>Hemiselmis</taxon>
    </lineage>
</organism>
<dbReference type="Proteomes" id="UP000243127">
    <property type="component" value="Nucleomorph 2"/>
</dbReference>
<evidence type="ECO:0000259" key="1">
    <source>
        <dbReference type="Pfam" id="PF01137"/>
    </source>
</evidence>
<dbReference type="PANTHER" id="PTHR11096">
    <property type="entry name" value="RNA 3' TERMINAL PHOSPHATE CYCLASE"/>
    <property type="match status" value="1"/>
</dbReference>
<dbReference type="GO" id="GO:0004521">
    <property type="term" value="F:RNA endonuclease activity"/>
    <property type="evidence" value="ECO:0007669"/>
    <property type="project" value="TreeGrafter"/>
</dbReference>
<dbReference type="GeneID" id="5739692"/>
<sequence length="345" mass="40169">MEKTVFEFEKNLRERLALSIFSKKKISIFNIRKYQIKPGIRKFEIELFSIIDKLIPESKIEINEAGTIINFLPGLTKKTKVIHKISSLRGISYFIEFILYLLLLNPIRTEIKIEGIRTLNLDISLENIIFVTFPLMRKIGLRDLRIKIFTNFFSLLYNTELLIFSSDFYSETGFSITNSGFLKNLRIVLSSSKNNSFAINNIEKMKDNFQKLSEINKKFFNIKILNKNIFFQTVSLVGESSTGCLLGKDFSSIKKKNTNFWRNKIYQIFCSLFNEIYKGNCIDGQNQIFFFLKMLCLKKTSQTELCVSNLTLASIEFFRDVKKFTGTVYSIESTSKKKPLKIKII</sequence>
<dbReference type="SUPFAM" id="SSF55205">
    <property type="entry name" value="EPT/RTPC-like"/>
    <property type="match status" value="1"/>
</dbReference>
<dbReference type="InterPro" id="IPR023797">
    <property type="entry name" value="RNA3'_phos_cyclase_dom"/>
</dbReference>
<dbReference type="PANTHER" id="PTHR11096:SF1">
    <property type="entry name" value="RNA 3'-TERMINAL PHOSPHATE CYCLASE-LIKE PROTEIN"/>
    <property type="match status" value="1"/>
</dbReference>
<dbReference type="Pfam" id="PF01137">
    <property type="entry name" value="RTC"/>
    <property type="match status" value="1"/>
</dbReference>
<dbReference type="GO" id="GO:0000479">
    <property type="term" value="P:endonucleolytic cleavage of tricistronic rRNA transcript (SSU-rRNA, 5.8S rRNA, LSU-rRNA)"/>
    <property type="evidence" value="ECO:0007669"/>
    <property type="project" value="TreeGrafter"/>
</dbReference>
<reference evidence="2 5" key="1">
    <citation type="journal article" date="2007" name="Proc. Natl. Acad. Sci. U.S.A.">
        <title>Nucleomorph genome of Hemiselmis andersenii reveals complete intron loss and compaction as a driver of protein structure and function.</title>
        <authorList>
            <person name="Lane C.E."/>
            <person name="van den Heuvel K."/>
            <person name="Kozera C."/>
            <person name="Curtis B.A."/>
            <person name="Parsons B.J."/>
            <person name="Bowman S."/>
            <person name="Archibald J.M."/>
        </authorList>
    </citation>
    <scope>NUCLEOTIDE SEQUENCE [LARGE SCALE GENOMIC DNA]</scope>
    <source>
        <strain evidence="2 5">CCMP644</strain>
    </source>
</reference>
<evidence type="ECO:0000313" key="3">
    <source>
        <dbReference type="EMBL" id="CAD8957784.1"/>
    </source>
</evidence>
<dbReference type="GO" id="GO:0005730">
    <property type="term" value="C:nucleolus"/>
    <property type="evidence" value="ECO:0007669"/>
    <property type="project" value="TreeGrafter"/>
</dbReference>
<dbReference type="EMBL" id="HBFX01020261">
    <property type="protein sequence ID" value="CAD8957784.1"/>
    <property type="molecule type" value="Transcribed_RNA"/>
</dbReference>
<evidence type="ECO:0000313" key="5">
    <source>
        <dbReference type="Proteomes" id="UP000243127"/>
    </source>
</evidence>
<dbReference type="InterPro" id="IPR000228">
    <property type="entry name" value="RNA3'_term_phos_cyc"/>
</dbReference>
<dbReference type="InterPro" id="IPR037136">
    <property type="entry name" value="RNA3'_phos_cyclase_dom_sf"/>
</dbReference>
<dbReference type="EMBL" id="HBFX01020262">
    <property type="protein sequence ID" value="CAD8957785.1"/>
    <property type="molecule type" value="Transcribed_RNA"/>
</dbReference>
<dbReference type="Gene3D" id="3.65.10.20">
    <property type="entry name" value="RNA 3'-terminal phosphate cyclase domain"/>
    <property type="match status" value="1"/>
</dbReference>
<accession>A9BKW7</accession>